<dbReference type="EMBL" id="OK073976">
    <property type="protein sequence ID" value="UCR74898.1"/>
    <property type="molecule type" value="Genomic_DNA"/>
</dbReference>
<name>A0AAE8Y222_9CAUD</name>
<evidence type="ECO:0000313" key="1">
    <source>
        <dbReference type="EMBL" id="UCR74898.1"/>
    </source>
</evidence>
<sequence>MARKTLKQKLRAKLRVVKNLNKIEHELAGITINNECQKTQAIAMAHGLMATLLSVKHSMGVDAKGFDEVEKLAQGRIAQCMVQLVSMGMSAEEANNRIMAGH</sequence>
<dbReference type="Proteomes" id="UP000827644">
    <property type="component" value="Segment"/>
</dbReference>
<gene>
    <name evidence="1" type="ORF">Fifi44_00029</name>
</gene>
<protein>
    <submittedName>
        <fullName evidence="1">Uncharacterized protein</fullName>
    </submittedName>
</protein>
<accession>A0AAE8Y222</accession>
<organism evidence="1 2">
    <name type="scientific">Erwinia phage Fifi44</name>
    <dbReference type="NCBI Taxonomy" id="2876597"/>
    <lineage>
        <taxon>Viruses</taxon>
        <taxon>Duplodnaviria</taxon>
        <taxon>Heunggongvirae</taxon>
        <taxon>Uroviricota</taxon>
        <taxon>Caudoviricetes</taxon>
        <taxon>Chaseviridae</taxon>
        <taxon>Cleopatravirinae</taxon>
        <taxon>Fifivirus</taxon>
        <taxon>Fifivirus fifi44</taxon>
    </lineage>
</organism>
<reference evidence="1 2" key="1">
    <citation type="submission" date="2021-09" db="EMBL/GenBank/DDBJ databases">
        <title>Complete genome sequence of Fifi44.</title>
        <authorList>
            <person name="Kim S.G."/>
            <person name="Park J."/>
            <person name="Roh E."/>
        </authorList>
    </citation>
    <scope>NUCLEOTIDE SEQUENCE [LARGE SCALE GENOMIC DNA]</scope>
</reference>
<evidence type="ECO:0000313" key="2">
    <source>
        <dbReference type="Proteomes" id="UP000827644"/>
    </source>
</evidence>
<keyword evidence="2" id="KW-1185">Reference proteome</keyword>
<proteinExistence type="predicted"/>